<dbReference type="EMBL" id="LR721785">
    <property type="protein sequence ID" value="VVW55259.1"/>
    <property type="molecule type" value="Genomic_DNA"/>
</dbReference>
<dbReference type="Gramene" id="NC7G0277630.1">
    <property type="protein sequence ID" value="NC7G0277630.1:cds"/>
    <property type="gene ID" value="NC7G0277630"/>
</dbReference>
<organism evidence="1">
    <name type="scientific">Nymphaea colorata</name>
    <name type="common">pocket water lily</name>
    <dbReference type="NCBI Taxonomy" id="210225"/>
    <lineage>
        <taxon>Eukaryota</taxon>
        <taxon>Viridiplantae</taxon>
        <taxon>Streptophyta</taxon>
        <taxon>Embryophyta</taxon>
        <taxon>Tracheophyta</taxon>
        <taxon>Spermatophyta</taxon>
        <taxon>Magnoliopsida</taxon>
        <taxon>Nymphaeales</taxon>
        <taxon>Nymphaeaceae</taxon>
        <taxon>Nymphaea</taxon>
    </lineage>
</organism>
<dbReference type="AlphaFoldDB" id="A0A5K1EWP8"/>
<gene>
    <name evidence="1" type="ORF">NYM_LOCUS23654</name>
</gene>
<accession>A0A5K1EWP8</accession>
<evidence type="ECO:0000313" key="1">
    <source>
        <dbReference type="EMBL" id="VVW55259.1"/>
    </source>
</evidence>
<protein>
    <submittedName>
        <fullName evidence="1">Uncharacterized protein</fullName>
    </submittedName>
</protein>
<proteinExistence type="predicted"/>
<reference evidence="1" key="1">
    <citation type="submission" date="2019-09" db="EMBL/GenBank/DDBJ databases">
        <authorList>
            <person name="Zhang L."/>
        </authorList>
    </citation>
    <scope>NUCLEOTIDE SEQUENCE</scope>
</reference>
<sequence>MRSIHSSEGTKSPMLNTPNSCIPSTTISLYSLASSPSSNTLLPISTIPSAFAMQQCTASPTATISPTPPARANDAARIPTSFSLTSRKSSSALLENRWTAQIFRRLRHLGPYSAHTMSFESYAMCFATAFRGRDRKLVSLCFKNSRAADAEHAATTVVVPRRRERMGP</sequence>
<name>A0A5K1EWP8_9MAGN</name>